<organism evidence="2">
    <name type="scientific">Mytilinidion resinicola</name>
    <dbReference type="NCBI Taxonomy" id="574789"/>
    <lineage>
        <taxon>Eukaryota</taxon>
        <taxon>Fungi</taxon>
        <taxon>Dikarya</taxon>
        <taxon>Ascomycota</taxon>
        <taxon>Pezizomycotina</taxon>
        <taxon>Dothideomycetes</taxon>
        <taxon>Pleosporomycetidae</taxon>
        <taxon>Mytilinidiales</taxon>
        <taxon>Mytilinidiaceae</taxon>
        <taxon>Mytilinidion</taxon>
    </lineage>
</organism>
<reference evidence="2 4" key="1">
    <citation type="journal article" date="2020" name="Stud. Mycol.">
        <title>101 Dothideomycetes genomes: a test case for predicting lifestyles and emergence of pathogens.</title>
        <authorList>
            <person name="Haridas S."/>
            <person name="Albert R."/>
            <person name="Binder M."/>
            <person name="Bloem J."/>
            <person name="Labutti K."/>
            <person name="Salamov A."/>
            <person name="Andreopoulos B."/>
            <person name="Baker S."/>
            <person name="Barry K."/>
            <person name="Bills G."/>
            <person name="Bluhm B."/>
            <person name="Cannon C."/>
            <person name="Castanera R."/>
            <person name="Culley D."/>
            <person name="Daum C."/>
            <person name="Ezra D."/>
            <person name="Gonzalez J."/>
            <person name="Henrissat B."/>
            <person name="Kuo A."/>
            <person name="Liang C."/>
            <person name="Lipzen A."/>
            <person name="Lutzoni F."/>
            <person name="Magnuson J."/>
            <person name="Mondo S."/>
            <person name="Nolan M."/>
            <person name="Ohm R."/>
            <person name="Pangilinan J."/>
            <person name="Park H.-J."/>
            <person name="Ramirez L."/>
            <person name="Alfaro M."/>
            <person name="Sun H."/>
            <person name="Tritt A."/>
            <person name="Yoshinaga Y."/>
            <person name="Zwiers L.-H."/>
            <person name="Turgeon B."/>
            <person name="Goodwin S."/>
            <person name="Spatafora J."/>
            <person name="Crous P."/>
            <person name="Grigoriev I."/>
        </authorList>
    </citation>
    <scope>NUCLEOTIDE SEQUENCE</scope>
    <source>
        <strain evidence="2 4">CBS 304.34</strain>
    </source>
</reference>
<evidence type="ECO:0000313" key="3">
    <source>
        <dbReference type="Proteomes" id="UP000504636"/>
    </source>
</evidence>
<evidence type="ECO:0000313" key="2">
    <source>
        <dbReference type="EMBL" id="KAF2816424.1"/>
    </source>
</evidence>
<proteinExistence type="predicted"/>
<evidence type="ECO:0000256" key="1">
    <source>
        <dbReference type="SAM" id="MobiDB-lite"/>
    </source>
</evidence>
<dbReference type="GeneID" id="54465825"/>
<dbReference type="RefSeq" id="XP_033583388.1">
    <property type="nucleotide sequence ID" value="XM_033724932.1"/>
</dbReference>
<sequence length="710" mass="80408">MASMPPSVRNMYRSYKKSTSAIVIWLISCTGASPEVPSLSLKDMIISAQTIRAAHTEIPPAIYWAFRDAIQNRSVLTEFYKGGDLSGRWMTLVTHLTSTSPTLNVYGVLDIEDLEDSTNENEERRYGPRPMGPHLEDCFRNLGLLDEDGQGRCISGDVLKKYFDVIEFYDYMLEFDDTFSAIHHYWKLCDSGPLQLVITAWLTNIAYKMVKTICYGGHGYFTIHNHEQFLRRRADWLSSNDRSKLGLVDHEGASRETFRDGSGFIDAWGVLQTFLHTKRLAPRDSRTPKFESPRVMVPLPGSQNEPEAASDCMFSLIRSIHELAKVHKPNQHMMKSWEEWTSGQIELDLLPKGFDDWIYKLFPTGFNPLQTDIRDYLADPSSDGTDIVFVIQLWLKTFSTYLSFKEKQPAVGAFAEALNAYTSDNRFDLYYRSPWVAGTHISEILGDAFSNGLPMVIHDGTVCAVLHLYNMFIQLNLVDAKDFQLLELLCSSLDDIASLGKRPHGNFMDHLRTCVTRGAVTKKPGRGERWLLPGQIPSHGDHAVHSISTQFSSFLHILRSKYRVTPRASCQLYGEGTSSRCEKRAQGRWKAEMSDAPDVHLTDSPSRTLEYLHGLVETEFFFGDFPMLRTNWYAVYLMCAKTLKRICELGIPIGFWRGCDMHGLACPDGARLGVHLVAFLAELVDISKEGFGGGTRPLRQLKDIDRIQVA</sequence>
<dbReference type="PANTHER" id="PTHR38795:SF1">
    <property type="entry name" value="DUF6604 DOMAIN-CONTAINING PROTEIN"/>
    <property type="match status" value="1"/>
</dbReference>
<evidence type="ECO:0000313" key="4">
    <source>
        <dbReference type="RefSeq" id="XP_033583388.1"/>
    </source>
</evidence>
<reference evidence="4" key="2">
    <citation type="submission" date="2020-04" db="EMBL/GenBank/DDBJ databases">
        <authorList>
            <consortium name="NCBI Genome Project"/>
        </authorList>
    </citation>
    <scope>NUCLEOTIDE SEQUENCE</scope>
    <source>
        <strain evidence="4">CBS 304.34</strain>
    </source>
</reference>
<feature type="region of interest" description="Disordered" evidence="1">
    <location>
        <begin position="284"/>
        <end position="304"/>
    </location>
</feature>
<dbReference type="OrthoDB" id="4821062at2759"/>
<dbReference type="EMBL" id="MU003693">
    <property type="protein sequence ID" value="KAF2816424.1"/>
    <property type="molecule type" value="Genomic_DNA"/>
</dbReference>
<keyword evidence="3" id="KW-1185">Reference proteome</keyword>
<dbReference type="PANTHER" id="PTHR38795">
    <property type="entry name" value="DUF6604 DOMAIN-CONTAINING PROTEIN"/>
    <property type="match status" value="1"/>
</dbReference>
<dbReference type="Proteomes" id="UP000504636">
    <property type="component" value="Unplaced"/>
</dbReference>
<reference evidence="4" key="3">
    <citation type="submission" date="2025-04" db="UniProtKB">
        <authorList>
            <consortium name="RefSeq"/>
        </authorList>
    </citation>
    <scope>IDENTIFICATION</scope>
    <source>
        <strain evidence="4">CBS 304.34</strain>
    </source>
</reference>
<name>A0A6A6Z7X9_9PEZI</name>
<accession>A0A6A6Z7X9</accession>
<protein>
    <submittedName>
        <fullName evidence="2 4">Uncharacterized protein</fullName>
    </submittedName>
</protein>
<gene>
    <name evidence="2 4" type="ORF">BDZ99DRAFT_515013</name>
</gene>
<dbReference type="AlphaFoldDB" id="A0A6A6Z7X9"/>